<keyword evidence="2" id="KW-0812">Transmembrane</keyword>
<proteinExistence type="predicted"/>
<dbReference type="Proteomes" id="UP000320421">
    <property type="component" value="Chromosome"/>
</dbReference>
<accession>A0A517PYD5</accession>
<dbReference type="RefSeq" id="WP_145193044.1">
    <property type="nucleotide sequence ID" value="NZ_CP036266.1"/>
</dbReference>
<dbReference type="EMBL" id="CP036266">
    <property type="protein sequence ID" value="QDT24393.1"/>
    <property type="molecule type" value="Genomic_DNA"/>
</dbReference>
<feature type="region of interest" description="Disordered" evidence="1">
    <location>
        <begin position="114"/>
        <end position="184"/>
    </location>
</feature>
<evidence type="ECO:0000313" key="3">
    <source>
        <dbReference type="EMBL" id="QDT24393.1"/>
    </source>
</evidence>
<evidence type="ECO:0000256" key="1">
    <source>
        <dbReference type="SAM" id="MobiDB-lite"/>
    </source>
</evidence>
<keyword evidence="2" id="KW-1133">Transmembrane helix</keyword>
<organism evidence="3 4">
    <name type="scientific">Gimesia chilikensis</name>
    <dbReference type="NCBI Taxonomy" id="2605989"/>
    <lineage>
        <taxon>Bacteria</taxon>
        <taxon>Pseudomonadati</taxon>
        <taxon>Planctomycetota</taxon>
        <taxon>Planctomycetia</taxon>
        <taxon>Planctomycetales</taxon>
        <taxon>Planctomycetaceae</taxon>
        <taxon>Gimesia</taxon>
    </lineage>
</organism>
<feature type="transmembrane region" description="Helical" evidence="2">
    <location>
        <begin position="53"/>
        <end position="73"/>
    </location>
</feature>
<dbReference type="AlphaFoldDB" id="A0A517PYD5"/>
<reference evidence="3 4" key="1">
    <citation type="submission" date="2019-02" db="EMBL/GenBank/DDBJ databases">
        <title>Deep-cultivation of Planctomycetes and their phenomic and genomic characterization uncovers novel biology.</title>
        <authorList>
            <person name="Wiegand S."/>
            <person name="Jogler M."/>
            <person name="Boedeker C."/>
            <person name="Pinto D."/>
            <person name="Vollmers J."/>
            <person name="Rivas-Marin E."/>
            <person name="Kohn T."/>
            <person name="Peeters S.H."/>
            <person name="Heuer A."/>
            <person name="Rast P."/>
            <person name="Oberbeckmann S."/>
            <person name="Bunk B."/>
            <person name="Jeske O."/>
            <person name="Meyerdierks A."/>
            <person name="Storesund J.E."/>
            <person name="Kallscheuer N."/>
            <person name="Luecker S."/>
            <person name="Lage O.M."/>
            <person name="Pohl T."/>
            <person name="Merkel B.J."/>
            <person name="Hornburger P."/>
            <person name="Mueller R.-W."/>
            <person name="Bruemmer F."/>
            <person name="Labrenz M."/>
            <person name="Spormann A.M."/>
            <person name="Op den Camp H."/>
            <person name="Overmann J."/>
            <person name="Amann R."/>
            <person name="Jetten M.S.M."/>
            <person name="Mascher T."/>
            <person name="Medema M.H."/>
            <person name="Devos D.P."/>
            <person name="Kaster A.-K."/>
            <person name="Ovreas L."/>
            <person name="Rohde M."/>
            <person name="Galperin M.Y."/>
            <person name="Jogler C."/>
        </authorList>
    </citation>
    <scope>NUCLEOTIDE SEQUENCE [LARGE SCALE GENOMIC DNA]</scope>
    <source>
        <strain evidence="3 4">HG66A1</strain>
    </source>
</reference>
<name>A0A517PYD5_9PLAN</name>
<keyword evidence="4" id="KW-1185">Reference proteome</keyword>
<keyword evidence="2" id="KW-0472">Membrane</keyword>
<evidence type="ECO:0000256" key="2">
    <source>
        <dbReference type="SAM" id="Phobius"/>
    </source>
</evidence>
<evidence type="ECO:0000313" key="4">
    <source>
        <dbReference type="Proteomes" id="UP000320421"/>
    </source>
</evidence>
<protein>
    <submittedName>
        <fullName evidence="3">Uncharacterized protein</fullName>
    </submittedName>
</protein>
<gene>
    <name evidence="3" type="ORF">HG66A1_62250</name>
</gene>
<sequence>MSTCSYCGRYFDYPTDHFPTSHIDAFAGTYCSLQCKSQGEGHQQNEKKENAEVFFMIVAGVISLIAFVLPLIIKGSSMLFSWIQVQLSGTQSNSFITPQTQETDDLEIIIVDESEPVSSPSTTPPHSQPRKNRPKQLPPALPKSFSSTKHKSKTSPPPIPKTIRSKGEPPPLPMNISQKKPRSQ</sequence>